<evidence type="ECO:0000256" key="1">
    <source>
        <dbReference type="ARBA" id="ARBA00001971"/>
    </source>
</evidence>
<evidence type="ECO:0000256" key="6">
    <source>
        <dbReference type="ARBA" id="ARBA00022989"/>
    </source>
</evidence>
<evidence type="ECO:0000313" key="13">
    <source>
        <dbReference type="Proteomes" id="UP000516437"/>
    </source>
</evidence>
<evidence type="ECO:0000256" key="7">
    <source>
        <dbReference type="ARBA" id="ARBA00023002"/>
    </source>
</evidence>
<evidence type="ECO:0000256" key="11">
    <source>
        <dbReference type="SAM" id="SignalP"/>
    </source>
</evidence>
<comment type="caution">
    <text evidence="12">The sequence shown here is derived from an EMBL/GenBank/DDBJ whole genome shotgun (WGS) entry which is preliminary data.</text>
</comment>
<keyword evidence="7" id="KW-0560">Oxidoreductase</keyword>
<dbReference type="GO" id="GO:0016705">
    <property type="term" value="F:oxidoreductase activity, acting on paired donors, with incorporation or reduction of molecular oxygen"/>
    <property type="evidence" value="ECO:0007669"/>
    <property type="project" value="InterPro"/>
</dbReference>
<dbReference type="GO" id="GO:0004497">
    <property type="term" value="F:monooxygenase activity"/>
    <property type="evidence" value="ECO:0007669"/>
    <property type="project" value="UniProtKB-KW"/>
</dbReference>
<dbReference type="EMBL" id="RXIC02000021">
    <property type="protein sequence ID" value="KAB1220494.1"/>
    <property type="molecule type" value="Genomic_DNA"/>
</dbReference>
<dbReference type="GO" id="GO:0005506">
    <property type="term" value="F:iron ion binding"/>
    <property type="evidence" value="ECO:0007669"/>
    <property type="project" value="InterPro"/>
</dbReference>
<evidence type="ECO:0000256" key="2">
    <source>
        <dbReference type="ARBA" id="ARBA00004370"/>
    </source>
</evidence>
<evidence type="ECO:0000256" key="3">
    <source>
        <dbReference type="ARBA" id="ARBA00022617"/>
    </source>
</evidence>
<evidence type="ECO:0000256" key="5">
    <source>
        <dbReference type="ARBA" id="ARBA00022723"/>
    </source>
</evidence>
<keyword evidence="4" id="KW-0812">Transmembrane</keyword>
<dbReference type="PRINTS" id="PR00463">
    <property type="entry name" value="EP450I"/>
</dbReference>
<feature type="chain" id="PRO_5025641522" evidence="11">
    <location>
        <begin position="21"/>
        <end position="249"/>
    </location>
</feature>
<gene>
    <name evidence="12" type="ORF">CJ030_MR3G015747</name>
</gene>
<evidence type="ECO:0000256" key="8">
    <source>
        <dbReference type="ARBA" id="ARBA00023004"/>
    </source>
</evidence>
<dbReference type="InterPro" id="IPR001128">
    <property type="entry name" value="Cyt_P450"/>
</dbReference>
<keyword evidence="5" id="KW-0479">Metal-binding</keyword>
<feature type="signal peptide" evidence="11">
    <location>
        <begin position="1"/>
        <end position="20"/>
    </location>
</feature>
<keyword evidence="9" id="KW-0503">Monooxygenase</keyword>
<organism evidence="12 13">
    <name type="scientific">Morella rubra</name>
    <name type="common">Chinese bayberry</name>
    <dbReference type="NCBI Taxonomy" id="262757"/>
    <lineage>
        <taxon>Eukaryota</taxon>
        <taxon>Viridiplantae</taxon>
        <taxon>Streptophyta</taxon>
        <taxon>Embryophyta</taxon>
        <taxon>Tracheophyta</taxon>
        <taxon>Spermatophyta</taxon>
        <taxon>Magnoliopsida</taxon>
        <taxon>eudicotyledons</taxon>
        <taxon>Gunneridae</taxon>
        <taxon>Pentapetalae</taxon>
        <taxon>rosids</taxon>
        <taxon>fabids</taxon>
        <taxon>Fagales</taxon>
        <taxon>Myricaceae</taxon>
        <taxon>Morella</taxon>
    </lineage>
</organism>
<evidence type="ECO:0000256" key="9">
    <source>
        <dbReference type="ARBA" id="ARBA00023033"/>
    </source>
</evidence>
<dbReference type="InterPro" id="IPR036396">
    <property type="entry name" value="Cyt_P450_sf"/>
</dbReference>
<name>A0A6A1W5F9_9ROSI</name>
<dbReference type="SUPFAM" id="SSF48264">
    <property type="entry name" value="Cytochrome P450"/>
    <property type="match status" value="1"/>
</dbReference>
<evidence type="ECO:0000256" key="10">
    <source>
        <dbReference type="ARBA" id="ARBA00023136"/>
    </source>
</evidence>
<keyword evidence="8" id="KW-0408">Iron</keyword>
<reference evidence="12 13" key="1">
    <citation type="journal article" date="2019" name="Plant Biotechnol. J.">
        <title>The red bayberry genome and genetic basis of sex determination.</title>
        <authorList>
            <person name="Jia H.M."/>
            <person name="Jia H.J."/>
            <person name="Cai Q.L."/>
            <person name="Wang Y."/>
            <person name="Zhao H.B."/>
            <person name="Yang W.F."/>
            <person name="Wang G.Y."/>
            <person name="Li Y.H."/>
            <person name="Zhan D.L."/>
            <person name="Shen Y.T."/>
            <person name="Niu Q.F."/>
            <person name="Chang L."/>
            <person name="Qiu J."/>
            <person name="Zhao L."/>
            <person name="Xie H.B."/>
            <person name="Fu W.Y."/>
            <person name="Jin J."/>
            <person name="Li X.W."/>
            <person name="Jiao Y."/>
            <person name="Zhou C.C."/>
            <person name="Tu T."/>
            <person name="Chai C.Y."/>
            <person name="Gao J.L."/>
            <person name="Fan L.J."/>
            <person name="van de Weg E."/>
            <person name="Wang J.Y."/>
            <person name="Gao Z.S."/>
        </authorList>
    </citation>
    <scope>NUCLEOTIDE SEQUENCE [LARGE SCALE GENOMIC DNA]</scope>
    <source>
        <tissue evidence="12">Leaves</tissue>
    </source>
</reference>
<accession>A0A6A1W5F9</accession>
<keyword evidence="10" id="KW-0472">Membrane</keyword>
<keyword evidence="11" id="KW-0732">Signal</keyword>
<dbReference type="OrthoDB" id="2789670at2759"/>
<keyword evidence="6" id="KW-1133">Transmembrane helix</keyword>
<dbReference type="GO" id="GO:0016020">
    <property type="term" value="C:membrane"/>
    <property type="evidence" value="ECO:0007669"/>
    <property type="project" value="UniProtKB-SubCell"/>
</dbReference>
<dbReference type="AlphaFoldDB" id="A0A6A1W5F9"/>
<evidence type="ECO:0000313" key="12">
    <source>
        <dbReference type="EMBL" id="KAB1220494.1"/>
    </source>
</evidence>
<sequence length="249" mass="28809">MAIIFALFLLLVLLIRIARSIQKNSHIRKLPPQVAGAWPVIGHLHLLGGSQPAHTTLGNMVDKYGPVFTIWLGMRRTLVVSSWEIVKECFTTNDKAFANRPKVLVTEVMAYNYATFAFSQYGSYWHKKRKIVTLKFLSNHRLEMFEHVPEFENNNELVEMRNWFGDITLNVVLRMVVGKRFARDVTKEENEGNDRCRQALRDFMDLSGEFVVSDALPYLRWLDLGGYERVIKKTANEFRLGARRMATRA</sequence>
<dbReference type="PANTHER" id="PTHR47947:SF26">
    <property type="entry name" value="CYTOCHROME P450"/>
    <property type="match status" value="1"/>
</dbReference>
<dbReference type="Gene3D" id="1.10.630.10">
    <property type="entry name" value="Cytochrome P450"/>
    <property type="match status" value="1"/>
</dbReference>
<dbReference type="InterPro" id="IPR050651">
    <property type="entry name" value="Plant_Cytochrome_P450_Monoox"/>
</dbReference>
<dbReference type="InterPro" id="IPR002401">
    <property type="entry name" value="Cyt_P450_E_grp-I"/>
</dbReference>
<dbReference type="PANTHER" id="PTHR47947">
    <property type="entry name" value="CYTOCHROME P450 82C3-RELATED"/>
    <property type="match status" value="1"/>
</dbReference>
<dbReference type="Pfam" id="PF00067">
    <property type="entry name" value="p450"/>
    <property type="match status" value="1"/>
</dbReference>
<dbReference type="Proteomes" id="UP000516437">
    <property type="component" value="Chromosome 3"/>
</dbReference>
<protein>
    <submittedName>
        <fullName evidence="12">Cytochrome P450 82A4</fullName>
    </submittedName>
</protein>
<keyword evidence="13" id="KW-1185">Reference proteome</keyword>
<keyword evidence="3" id="KW-0349">Heme</keyword>
<dbReference type="GO" id="GO:0020037">
    <property type="term" value="F:heme binding"/>
    <property type="evidence" value="ECO:0007669"/>
    <property type="project" value="InterPro"/>
</dbReference>
<evidence type="ECO:0000256" key="4">
    <source>
        <dbReference type="ARBA" id="ARBA00022692"/>
    </source>
</evidence>
<proteinExistence type="predicted"/>
<comment type="cofactor">
    <cofactor evidence="1">
        <name>heme</name>
        <dbReference type="ChEBI" id="CHEBI:30413"/>
    </cofactor>
</comment>
<comment type="subcellular location">
    <subcellularLocation>
        <location evidence="2">Membrane</location>
    </subcellularLocation>
</comment>